<dbReference type="Proteomes" id="UP001589607">
    <property type="component" value="Unassembled WGS sequence"/>
</dbReference>
<dbReference type="SUPFAM" id="SSF158446">
    <property type="entry name" value="IVS-encoded protein-like"/>
    <property type="match status" value="1"/>
</dbReference>
<dbReference type="PANTHER" id="PTHR38471">
    <property type="entry name" value="FOUR HELIX BUNDLE PROTEIN"/>
    <property type="match status" value="1"/>
</dbReference>
<reference evidence="1 2" key="1">
    <citation type="submission" date="2024-09" db="EMBL/GenBank/DDBJ databases">
        <authorList>
            <person name="Sun Q."/>
            <person name="Mori K."/>
        </authorList>
    </citation>
    <scope>NUCLEOTIDE SEQUENCE [LARGE SCALE GENOMIC DNA]</scope>
    <source>
        <strain evidence="1 2">CECT 7955</strain>
    </source>
</reference>
<dbReference type="Gene3D" id="1.20.1440.60">
    <property type="entry name" value="23S rRNA-intervening sequence"/>
    <property type="match status" value="1"/>
</dbReference>
<dbReference type="InterPro" id="IPR036583">
    <property type="entry name" value="23S_rRNA_IVS_sf"/>
</dbReference>
<dbReference type="RefSeq" id="WP_236453727.1">
    <property type="nucleotide sequence ID" value="NZ_CBCSGE010000011.1"/>
</dbReference>
<comment type="caution">
    <text evidence="1">The sequence shown here is derived from an EMBL/GenBank/DDBJ whole genome shotgun (WGS) entry which is preliminary data.</text>
</comment>
<keyword evidence="2" id="KW-1185">Reference proteome</keyword>
<sequence>MRDNIVKTKSFDFAVRIVRLYQYLTNDKREYVLSKQVLRSGTSIGAMVREAEHAESKLDFIHKFAIAQKETNETIYWLELLKVTDYLNEKEYENMVNDATSILKLITSIIKTTKSQINTN</sequence>
<accession>A0ABV5GSI9</accession>
<evidence type="ECO:0000313" key="2">
    <source>
        <dbReference type="Proteomes" id="UP001589607"/>
    </source>
</evidence>
<dbReference type="EMBL" id="JBHMEY010000080">
    <property type="protein sequence ID" value="MFB9098352.1"/>
    <property type="molecule type" value="Genomic_DNA"/>
</dbReference>
<evidence type="ECO:0000313" key="1">
    <source>
        <dbReference type="EMBL" id="MFB9098352.1"/>
    </source>
</evidence>
<dbReference type="Pfam" id="PF05635">
    <property type="entry name" value="23S_rRNA_IVP"/>
    <property type="match status" value="1"/>
</dbReference>
<gene>
    <name evidence="1" type="ORF">ACFFVF_17750</name>
</gene>
<proteinExistence type="predicted"/>
<dbReference type="NCBIfam" id="TIGR02436">
    <property type="entry name" value="four helix bundle protein"/>
    <property type="match status" value="1"/>
</dbReference>
<dbReference type="PIRSF" id="PIRSF035652">
    <property type="entry name" value="CHP02436"/>
    <property type="match status" value="1"/>
</dbReference>
<organism evidence="1 2">
    <name type="scientific">Flavobacterium jumunjinense</name>
    <dbReference type="NCBI Taxonomy" id="998845"/>
    <lineage>
        <taxon>Bacteria</taxon>
        <taxon>Pseudomonadati</taxon>
        <taxon>Bacteroidota</taxon>
        <taxon>Flavobacteriia</taxon>
        <taxon>Flavobacteriales</taxon>
        <taxon>Flavobacteriaceae</taxon>
        <taxon>Flavobacterium</taxon>
    </lineage>
</organism>
<name>A0ABV5GSI9_9FLAO</name>
<dbReference type="PANTHER" id="PTHR38471:SF2">
    <property type="entry name" value="FOUR HELIX BUNDLE PROTEIN"/>
    <property type="match status" value="1"/>
</dbReference>
<dbReference type="InterPro" id="IPR012657">
    <property type="entry name" value="23S_rRNA-intervening_sequence"/>
</dbReference>
<protein>
    <submittedName>
        <fullName evidence="1">Four helix bundle protein</fullName>
    </submittedName>
</protein>